<evidence type="ECO:0000259" key="1">
    <source>
        <dbReference type="Pfam" id="PF00188"/>
    </source>
</evidence>
<gene>
    <name evidence="2" type="ORF">SCF082_LOCUS49908</name>
</gene>
<feature type="domain" description="SCP" evidence="1">
    <location>
        <begin position="243"/>
        <end position="363"/>
    </location>
</feature>
<keyword evidence="3" id="KW-1185">Reference proteome</keyword>
<accession>A0ABP0S4C3</accession>
<dbReference type="Gene3D" id="3.40.33.10">
    <property type="entry name" value="CAP"/>
    <property type="match status" value="1"/>
</dbReference>
<protein>
    <recommendedName>
        <fullName evidence="1">SCP domain-containing protein</fullName>
    </recommendedName>
</protein>
<name>A0ABP0S4C3_9DINO</name>
<dbReference type="Pfam" id="PF00188">
    <property type="entry name" value="CAP"/>
    <property type="match status" value="1"/>
</dbReference>
<evidence type="ECO:0000313" key="2">
    <source>
        <dbReference type="EMBL" id="CAK9107184.1"/>
    </source>
</evidence>
<comment type="caution">
    <text evidence="2">The sequence shown here is derived from an EMBL/GenBank/DDBJ whole genome shotgun (WGS) entry which is preliminary data.</text>
</comment>
<dbReference type="Proteomes" id="UP001642464">
    <property type="component" value="Unassembled WGS sequence"/>
</dbReference>
<dbReference type="CDD" id="cd05379">
    <property type="entry name" value="CAP_bacterial"/>
    <property type="match status" value="1"/>
</dbReference>
<proteinExistence type="predicted"/>
<organism evidence="2 3">
    <name type="scientific">Durusdinium trenchii</name>
    <dbReference type="NCBI Taxonomy" id="1381693"/>
    <lineage>
        <taxon>Eukaryota</taxon>
        <taxon>Sar</taxon>
        <taxon>Alveolata</taxon>
        <taxon>Dinophyceae</taxon>
        <taxon>Suessiales</taxon>
        <taxon>Symbiodiniaceae</taxon>
        <taxon>Durusdinium</taxon>
    </lineage>
</organism>
<dbReference type="InterPro" id="IPR014044">
    <property type="entry name" value="CAP_dom"/>
</dbReference>
<dbReference type="EMBL" id="CAXAMM010042873">
    <property type="protein sequence ID" value="CAK9107184.1"/>
    <property type="molecule type" value="Genomic_DNA"/>
</dbReference>
<dbReference type="InterPro" id="IPR035940">
    <property type="entry name" value="CAP_sf"/>
</dbReference>
<reference evidence="2 3" key="1">
    <citation type="submission" date="2024-02" db="EMBL/GenBank/DDBJ databases">
        <authorList>
            <person name="Chen Y."/>
            <person name="Shah S."/>
            <person name="Dougan E. K."/>
            <person name="Thang M."/>
            <person name="Chan C."/>
        </authorList>
    </citation>
    <scope>NUCLEOTIDE SEQUENCE [LARGE SCALE GENOMIC DNA]</scope>
</reference>
<sequence length="613" mass="67817">MYMLLELHVAADSFVDEEPAKQAAVWYEEQKQLQANIQKALGPWEMSKQMEDQFRVPERIRPSSLLTAAELKLGDWEVRVHPELYEVGGVYLEREGRREGPGECMSALEIERELRTTDVFLFQGTDRLGSLVLADRMMASLTAPVIEAGTKALGRATQRRASAARVWCNGCDSLVRRVRRVIDLLLKALLGIQDDPAEDQENENVMQGRRVVFFTPNCATAHVGLRPDGSDDMDVFLDSMELLDLVNEYRHQKGLQRIEISPALMAVSFAHVKDLSENTRIPNCNMHSWSNQQPEWWAGCCYTADHAKADCMWSKGKEITSCWGHTKYAGHIYENAYSGPLSPESAFLAWKGSAPHHAVMLNSGIWARFNPWPAMGAAIGPGGYAVLIFGDRKDKSGAFNISKSYMHCGPEEYRPIFSQSRTSVTTTESTTMTSTITETTRATSTSTSRSLFRAADGGLNRACRNYAGHNSESFYRVQGDVESLDGCQQECSKFSGCTGVEYSQGRCEIWTTPIGATKELSGFSCYRYNLPSLQAVDGGADRACRGANETDNSPSYYRKYSGPTSLDACRALCATEDGCKGIEFSAGRCEVWLRAGGIGASKALAGFTCMRMP</sequence>
<evidence type="ECO:0000313" key="3">
    <source>
        <dbReference type="Proteomes" id="UP001642464"/>
    </source>
</evidence>